<feature type="domain" description="Serpin" evidence="2">
    <location>
        <begin position="6"/>
        <end position="342"/>
    </location>
</feature>
<dbReference type="InterPro" id="IPR036186">
    <property type="entry name" value="Serpin_sf"/>
</dbReference>
<dbReference type="PANTHER" id="PTHR11461:SF211">
    <property type="entry name" value="GH10112P-RELATED"/>
    <property type="match status" value="1"/>
</dbReference>
<dbReference type="EMBL" id="JACHJS010000001">
    <property type="protein sequence ID" value="MBB4967844.1"/>
    <property type="molecule type" value="Genomic_DNA"/>
</dbReference>
<comment type="similarity">
    <text evidence="1">Belongs to the serpin family.</text>
</comment>
<protein>
    <submittedName>
        <fullName evidence="3">Serpin B</fullName>
    </submittedName>
</protein>
<organism evidence="3 4">
    <name type="scientific">Saccharothrix violaceirubra</name>
    <dbReference type="NCBI Taxonomy" id="413306"/>
    <lineage>
        <taxon>Bacteria</taxon>
        <taxon>Bacillati</taxon>
        <taxon>Actinomycetota</taxon>
        <taxon>Actinomycetes</taxon>
        <taxon>Pseudonocardiales</taxon>
        <taxon>Pseudonocardiaceae</taxon>
        <taxon>Saccharothrix</taxon>
    </lineage>
</organism>
<evidence type="ECO:0000313" key="3">
    <source>
        <dbReference type="EMBL" id="MBB4967844.1"/>
    </source>
</evidence>
<sequence length="342" mass="36831">MLTFALKLHDALAPDRTADVCWSPFSVASALGTTAQAARGRTADELTALLGDTTPVRETRISGDDVTFAVANTLWAWDALPVNESFLTDLSAWPGAAVRSAPFAEDVEAARKLINADVADTTRGLIPELLDRGAVKSDTVAALVNALYLKTAWTEEFPEHDTEDRPFRDVGDVPTMRREAKSGYAHAAGWQAVTIPAHGGVEAVVLLPDDDLGGLSGVPTVLGALQRRNVELFLPRLRAKSSALLSEPLRDLGVRTLFTKDADLTGLSPDPRLYVDEVVHEAVLRLDEQGLEGAAATAVMMRAVSLELPEEPVTVRVDRPYLLLVRHQHTGAVLFVAQVAHP</sequence>
<evidence type="ECO:0000256" key="1">
    <source>
        <dbReference type="RuleBase" id="RU000411"/>
    </source>
</evidence>
<proteinExistence type="inferred from homology"/>
<accession>A0A7W7T778</accession>
<dbReference type="InterPro" id="IPR023796">
    <property type="entry name" value="Serpin_dom"/>
</dbReference>
<keyword evidence="4" id="KW-1185">Reference proteome</keyword>
<dbReference type="GO" id="GO:0004867">
    <property type="term" value="F:serine-type endopeptidase inhibitor activity"/>
    <property type="evidence" value="ECO:0007669"/>
    <property type="project" value="InterPro"/>
</dbReference>
<evidence type="ECO:0000259" key="2">
    <source>
        <dbReference type="SMART" id="SM00093"/>
    </source>
</evidence>
<dbReference type="CDD" id="cd19590">
    <property type="entry name" value="serpin_thermopin-like"/>
    <property type="match status" value="1"/>
</dbReference>
<dbReference type="Gene3D" id="3.30.497.10">
    <property type="entry name" value="Antithrombin, subunit I, domain 2"/>
    <property type="match status" value="1"/>
</dbReference>
<dbReference type="SUPFAM" id="SSF56574">
    <property type="entry name" value="Serpins"/>
    <property type="match status" value="1"/>
</dbReference>
<name>A0A7W7T778_9PSEU</name>
<reference evidence="3 4" key="1">
    <citation type="submission" date="2020-08" db="EMBL/GenBank/DDBJ databases">
        <title>Sequencing the genomes of 1000 actinobacteria strains.</title>
        <authorList>
            <person name="Klenk H.-P."/>
        </authorList>
    </citation>
    <scope>NUCLEOTIDE SEQUENCE [LARGE SCALE GENOMIC DNA]</scope>
    <source>
        <strain evidence="3 4">DSM 45084</strain>
    </source>
</reference>
<dbReference type="RefSeq" id="WP_184672866.1">
    <property type="nucleotide sequence ID" value="NZ_BAABAI010000016.1"/>
</dbReference>
<dbReference type="Proteomes" id="UP000542674">
    <property type="component" value="Unassembled WGS sequence"/>
</dbReference>
<dbReference type="InterPro" id="IPR042178">
    <property type="entry name" value="Serpin_sf_1"/>
</dbReference>
<dbReference type="Gene3D" id="2.30.39.10">
    <property type="entry name" value="Alpha-1-antitrypsin, domain 1"/>
    <property type="match status" value="1"/>
</dbReference>
<dbReference type="PANTHER" id="PTHR11461">
    <property type="entry name" value="SERINE PROTEASE INHIBITOR, SERPIN"/>
    <property type="match status" value="1"/>
</dbReference>
<dbReference type="AlphaFoldDB" id="A0A7W7T778"/>
<dbReference type="GO" id="GO:0005615">
    <property type="term" value="C:extracellular space"/>
    <property type="evidence" value="ECO:0007669"/>
    <property type="project" value="InterPro"/>
</dbReference>
<dbReference type="Pfam" id="PF00079">
    <property type="entry name" value="Serpin"/>
    <property type="match status" value="1"/>
</dbReference>
<gene>
    <name evidence="3" type="ORF">F4559_005203</name>
</gene>
<dbReference type="InterPro" id="IPR042185">
    <property type="entry name" value="Serpin_sf_2"/>
</dbReference>
<evidence type="ECO:0000313" key="4">
    <source>
        <dbReference type="Proteomes" id="UP000542674"/>
    </source>
</evidence>
<dbReference type="SMART" id="SM00093">
    <property type="entry name" value="SERPIN"/>
    <property type="match status" value="1"/>
</dbReference>
<comment type="caution">
    <text evidence="3">The sequence shown here is derived from an EMBL/GenBank/DDBJ whole genome shotgun (WGS) entry which is preliminary data.</text>
</comment>
<dbReference type="InterPro" id="IPR000215">
    <property type="entry name" value="Serpin_fam"/>
</dbReference>